<evidence type="ECO:0000313" key="4">
    <source>
        <dbReference type="Proteomes" id="UP000239800"/>
    </source>
</evidence>
<comment type="caution">
    <text evidence="3">The sequence shown here is derived from an EMBL/GenBank/DDBJ whole genome shotgun (WGS) entry which is preliminary data.</text>
</comment>
<dbReference type="SUPFAM" id="SSF52096">
    <property type="entry name" value="ClpP/crotonase"/>
    <property type="match status" value="1"/>
</dbReference>
<dbReference type="Pfam" id="PF03572">
    <property type="entry name" value="Peptidase_S41"/>
    <property type="match status" value="1"/>
</dbReference>
<dbReference type="GO" id="GO:0006508">
    <property type="term" value="P:proteolysis"/>
    <property type="evidence" value="ECO:0007669"/>
    <property type="project" value="InterPro"/>
</dbReference>
<evidence type="ECO:0000313" key="3">
    <source>
        <dbReference type="EMBL" id="PQB05668.1"/>
    </source>
</evidence>
<feature type="chain" id="PRO_5015449306" description="Tail specific protease domain-containing protein" evidence="1">
    <location>
        <begin position="19"/>
        <end position="327"/>
    </location>
</feature>
<dbReference type="InterPro" id="IPR029045">
    <property type="entry name" value="ClpP/crotonase-like_dom_sf"/>
</dbReference>
<protein>
    <recommendedName>
        <fullName evidence="2">Tail specific protease domain-containing protein</fullName>
    </recommendedName>
</protein>
<dbReference type="SMART" id="SM00245">
    <property type="entry name" value="TSPc"/>
    <property type="match status" value="1"/>
</dbReference>
<dbReference type="Proteomes" id="UP000239800">
    <property type="component" value="Unassembled WGS sequence"/>
</dbReference>
<dbReference type="InterPro" id="IPR005151">
    <property type="entry name" value="Tail-specific_protease"/>
</dbReference>
<accession>A0A2S7KSV9</accession>
<dbReference type="GO" id="GO:0004175">
    <property type="term" value="F:endopeptidase activity"/>
    <property type="evidence" value="ECO:0007669"/>
    <property type="project" value="TreeGrafter"/>
</dbReference>
<name>A0A2S7KSV9_9FLAO</name>
<dbReference type="Gene3D" id="3.90.226.10">
    <property type="entry name" value="2-enoyl-CoA Hydratase, Chain A, domain 1"/>
    <property type="match status" value="1"/>
</dbReference>
<dbReference type="RefSeq" id="WP_104813613.1">
    <property type="nucleotide sequence ID" value="NZ_MQUB01000001.1"/>
</dbReference>
<dbReference type="PANTHER" id="PTHR32060:SF22">
    <property type="entry name" value="CARBOXYL-TERMINAL-PROCESSING PEPTIDASE 3, CHLOROPLASTIC"/>
    <property type="match status" value="1"/>
</dbReference>
<proteinExistence type="predicted"/>
<dbReference type="GO" id="GO:0008236">
    <property type="term" value="F:serine-type peptidase activity"/>
    <property type="evidence" value="ECO:0007669"/>
    <property type="project" value="InterPro"/>
</dbReference>
<evidence type="ECO:0000259" key="2">
    <source>
        <dbReference type="SMART" id="SM00245"/>
    </source>
</evidence>
<sequence length="327" mass="37060">MRHLFFALLFIIGLPIQANTTDPIKERQQQIKTILELTRENIYNYRLMDTPEWKEFEGFLQSEETLSMDQQDFLTAFNQERKKLPFTHYNLRLKKGKTKTKKEELPFELKSLDSSTALLIVRDWIQDASGMISIVQEIEEKGYNNLIIDLRGNLGGTLDAAVVLGSYLTDQPIDAGVYLTKNWYADNTEGPTTEQIQQFPYMQDLDFEGFWEMSQNAGFRMVLPGHNGKVFEGDVYVLTDGLTGSTCEPFVDVIKRQNLGTVVGQTTGGGMLSGAFFPVDDEISLFLPVCDYYTADGNRIDKVGVKPHIETRSKDALIKVAQLIRGN</sequence>
<keyword evidence="1" id="KW-0732">Signal</keyword>
<evidence type="ECO:0000256" key="1">
    <source>
        <dbReference type="SAM" id="SignalP"/>
    </source>
</evidence>
<feature type="signal peptide" evidence="1">
    <location>
        <begin position="1"/>
        <end position="18"/>
    </location>
</feature>
<dbReference type="EMBL" id="MQUB01000001">
    <property type="protein sequence ID" value="PQB05668.1"/>
    <property type="molecule type" value="Genomic_DNA"/>
</dbReference>
<organism evidence="3 4">
    <name type="scientific">Aureitalea marina</name>
    <dbReference type="NCBI Taxonomy" id="930804"/>
    <lineage>
        <taxon>Bacteria</taxon>
        <taxon>Pseudomonadati</taxon>
        <taxon>Bacteroidota</taxon>
        <taxon>Flavobacteriia</taxon>
        <taxon>Flavobacteriales</taxon>
        <taxon>Flavobacteriaceae</taxon>
        <taxon>Aureitalea</taxon>
    </lineage>
</organism>
<feature type="domain" description="Tail specific protease" evidence="2">
    <location>
        <begin position="83"/>
        <end position="312"/>
    </location>
</feature>
<gene>
    <name evidence="3" type="ORF">BST85_12745</name>
</gene>
<reference evidence="3 4" key="1">
    <citation type="submission" date="2016-11" db="EMBL/GenBank/DDBJ databases">
        <title>Trade-off between light-utilization and light-protection in marine flavobacteria.</title>
        <authorList>
            <person name="Kumagai Y."/>
        </authorList>
    </citation>
    <scope>NUCLEOTIDE SEQUENCE [LARGE SCALE GENOMIC DNA]</scope>
    <source>
        <strain evidence="3 4">NBRC 107741</strain>
    </source>
</reference>
<dbReference type="OrthoDB" id="6397760at2"/>
<dbReference type="AlphaFoldDB" id="A0A2S7KSV9"/>
<keyword evidence="4" id="KW-1185">Reference proteome</keyword>
<dbReference type="PANTHER" id="PTHR32060">
    <property type="entry name" value="TAIL-SPECIFIC PROTEASE"/>
    <property type="match status" value="1"/>
</dbReference>